<dbReference type="GO" id="GO:0045047">
    <property type="term" value="P:protein targeting to ER"/>
    <property type="evidence" value="ECO:0007669"/>
    <property type="project" value="TreeGrafter"/>
</dbReference>
<comment type="similarity">
    <text evidence="2 9">Belongs to the SPCS3 family.</text>
</comment>
<evidence type="ECO:0000256" key="7">
    <source>
        <dbReference type="ARBA" id="ARBA00023136"/>
    </source>
</evidence>
<evidence type="ECO:0000256" key="8">
    <source>
        <dbReference type="ARBA" id="ARBA00045670"/>
    </source>
</evidence>
<comment type="caution">
    <text evidence="12">The sequence shown here is derived from an EMBL/GenBank/DDBJ whole genome shotgun (WGS) entry which is preliminary data.</text>
</comment>
<evidence type="ECO:0000313" key="12">
    <source>
        <dbReference type="EMBL" id="OKL64394.1"/>
    </source>
</evidence>
<keyword evidence="3 11" id="KW-0812">Transmembrane</keyword>
<feature type="region of interest" description="Disordered" evidence="10">
    <location>
        <begin position="134"/>
        <end position="170"/>
    </location>
</feature>
<dbReference type="Proteomes" id="UP000214365">
    <property type="component" value="Unassembled WGS sequence"/>
</dbReference>
<evidence type="ECO:0000256" key="1">
    <source>
        <dbReference type="ARBA" id="ARBA00004648"/>
    </source>
</evidence>
<proteinExistence type="inferred from homology"/>
<dbReference type="PANTHER" id="PTHR12804:SF0">
    <property type="entry name" value="SIGNAL PEPTIDASE COMPLEX SUBUNIT 3"/>
    <property type="match status" value="1"/>
</dbReference>
<evidence type="ECO:0000256" key="2">
    <source>
        <dbReference type="ARBA" id="ARBA00009289"/>
    </source>
</evidence>
<dbReference type="GeneID" id="31000162"/>
<feature type="transmembrane region" description="Helical" evidence="11">
    <location>
        <begin position="12"/>
        <end position="33"/>
    </location>
</feature>
<evidence type="ECO:0000256" key="4">
    <source>
        <dbReference type="ARBA" id="ARBA00022824"/>
    </source>
</evidence>
<reference evidence="12 13" key="1">
    <citation type="submission" date="2015-06" db="EMBL/GenBank/DDBJ databases">
        <title>Talaromyces atroroseus IBT 11181 draft genome.</title>
        <authorList>
            <person name="Rasmussen K.B."/>
            <person name="Rasmussen S."/>
            <person name="Petersen B."/>
            <person name="Sicheritz-Ponten T."/>
            <person name="Mortensen U.H."/>
            <person name="Thrane U."/>
        </authorList>
    </citation>
    <scope>NUCLEOTIDE SEQUENCE [LARGE SCALE GENOMIC DNA]</scope>
    <source>
        <strain evidence="12 13">IBT 11181</strain>
    </source>
</reference>
<sequence length="244" mass="27111">MHSAVNRVQGVFGFFTTVAFVVAGFAALSVLLYPATDVSSSVDLTKVQVVKGRPHYYSSKREEYARIEFDLDADFSPLFNWNTKQLFVYVLASYPAASPASENPRNSEAIIWDTIIEAPESSYSIANLKERFFPSSKPTKGSKKSSSANKKKQQQQKQQSTNSQPGVLHLKNQKSKYQITDISGKIAERENVTLAVGWNVQPWVGALWWSDGTGTWPRTEGKAGRSKSFDFPALKVKTEQTAST</sequence>
<keyword evidence="4 9" id="KW-0256">Endoplasmic reticulum</keyword>
<keyword evidence="5" id="KW-0735">Signal-anchor</keyword>
<evidence type="ECO:0000256" key="6">
    <source>
        <dbReference type="ARBA" id="ARBA00022989"/>
    </source>
</evidence>
<organism evidence="12 13">
    <name type="scientific">Talaromyces atroroseus</name>
    <dbReference type="NCBI Taxonomy" id="1441469"/>
    <lineage>
        <taxon>Eukaryota</taxon>
        <taxon>Fungi</taxon>
        <taxon>Dikarya</taxon>
        <taxon>Ascomycota</taxon>
        <taxon>Pezizomycotina</taxon>
        <taxon>Eurotiomycetes</taxon>
        <taxon>Eurotiomycetidae</taxon>
        <taxon>Eurotiales</taxon>
        <taxon>Trichocomaceae</taxon>
        <taxon>Talaromyces</taxon>
        <taxon>Talaromyces sect. Trachyspermi</taxon>
    </lineage>
</organism>
<dbReference type="InterPro" id="IPR007653">
    <property type="entry name" value="SPC3"/>
</dbReference>
<dbReference type="EMBL" id="LFMY01000001">
    <property type="protein sequence ID" value="OKL64394.1"/>
    <property type="molecule type" value="Genomic_DNA"/>
</dbReference>
<dbReference type="RefSeq" id="XP_020124515.1">
    <property type="nucleotide sequence ID" value="XM_020260210.1"/>
</dbReference>
<comment type="function">
    <text evidence="8">Essential component of the signal peptidase complex (SPC) which catalyzes the cleavage of N-terminal signal sequences from nascent proteins as they are translocated into the lumen of the endoplasmic reticulum. Essential for the SPC catalytic activity, possibly by stabilizing and positioning the active center of the complex close to the lumenal surface. Essential for viability.</text>
</comment>
<accession>A0A225B112</accession>
<keyword evidence="7 9" id="KW-0472">Membrane</keyword>
<evidence type="ECO:0000256" key="10">
    <source>
        <dbReference type="SAM" id="MobiDB-lite"/>
    </source>
</evidence>
<name>A0A225B112_TALAT</name>
<dbReference type="Pfam" id="PF04573">
    <property type="entry name" value="SPC22"/>
    <property type="match status" value="2"/>
</dbReference>
<feature type="compositionally biased region" description="Low complexity" evidence="10">
    <location>
        <begin position="135"/>
        <end position="148"/>
    </location>
</feature>
<dbReference type="OrthoDB" id="10261524at2759"/>
<comment type="subcellular location">
    <subcellularLocation>
        <location evidence="1">Endoplasmic reticulum membrane</location>
        <topology evidence="1">Single-pass type II membrane protein</topology>
    </subcellularLocation>
</comment>
<dbReference type="PIRSF" id="PIRSF016089">
    <property type="entry name" value="SPC22"/>
    <property type="match status" value="1"/>
</dbReference>
<feature type="compositionally biased region" description="Low complexity" evidence="10">
    <location>
        <begin position="155"/>
        <end position="164"/>
    </location>
</feature>
<evidence type="ECO:0000256" key="5">
    <source>
        <dbReference type="ARBA" id="ARBA00022968"/>
    </source>
</evidence>
<evidence type="ECO:0000256" key="3">
    <source>
        <dbReference type="ARBA" id="ARBA00022692"/>
    </source>
</evidence>
<evidence type="ECO:0000313" key="13">
    <source>
        <dbReference type="Proteomes" id="UP000214365"/>
    </source>
</evidence>
<dbReference type="GO" id="GO:0006465">
    <property type="term" value="P:signal peptide processing"/>
    <property type="evidence" value="ECO:0007669"/>
    <property type="project" value="UniProtKB-UniRule"/>
</dbReference>
<gene>
    <name evidence="12" type="ORF">UA08_00407</name>
</gene>
<keyword evidence="13" id="KW-1185">Reference proteome</keyword>
<dbReference type="AlphaFoldDB" id="A0A225B112"/>
<dbReference type="PANTHER" id="PTHR12804">
    <property type="entry name" value="MICROSOMAL SIGNAL PEPTIDASE 23 KD SUBUNIT SPC22/23"/>
    <property type="match status" value="1"/>
</dbReference>
<evidence type="ECO:0000256" key="9">
    <source>
        <dbReference type="PIRNR" id="PIRNR016089"/>
    </source>
</evidence>
<protein>
    <recommendedName>
        <fullName evidence="9">Signal peptidase subunit 3</fullName>
    </recommendedName>
</protein>
<keyword evidence="6 11" id="KW-1133">Transmembrane helix</keyword>
<dbReference type="GO" id="GO:0005787">
    <property type="term" value="C:signal peptidase complex"/>
    <property type="evidence" value="ECO:0007669"/>
    <property type="project" value="UniProtKB-UniRule"/>
</dbReference>
<evidence type="ECO:0000256" key="11">
    <source>
        <dbReference type="SAM" id="Phobius"/>
    </source>
</evidence>
<dbReference type="STRING" id="1441469.A0A225B112"/>